<sequence>MHLNWLCALACVMLYMGFDHKDMDVQPSQCIKKCVVLCEVSVTYSIHSKGFILKGETLWEYFVIKLSYFSNIFEAKFGGKILCLFLHQIILRC</sequence>
<evidence type="ECO:0008006" key="3">
    <source>
        <dbReference type="Google" id="ProtNLM"/>
    </source>
</evidence>
<keyword evidence="1" id="KW-0732">Signal</keyword>
<proteinExistence type="predicted"/>
<feature type="signal peptide" evidence="1">
    <location>
        <begin position="1"/>
        <end position="17"/>
    </location>
</feature>
<evidence type="ECO:0000313" key="2">
    <source>
        <dbReference type="EMBL" id="MBX48040.1"/>
    </source>
</evidence>
<feature type="chain" id="PRO_5015188619" description="Secreted protein" evidence="1">
    <location>
        <begin position="18"/>
        <end position="93"/>
    </location>
</feature>
<name>A0A2P2NZX7_RHIMU</name>
<dbReference type="EMBL" id="GGEC01067556">
    <property type="protein sequence ID" value="MBX48040.1"/>
    <property type="molecule type" value="Transcribed_RNA"/>
</dbReference>
<dbReference type="AlphaFoldDB" id="A0A2P2NZX7"/>
<reference evidence="2" key="1">
    <citation type="submission" date="2018-02" db="EMBL/GenBank/DDBJ databases">
        <title>Rhizophora mucronata_Transcriptome.</title>
        <authorList>
            <person name="Meera S.P."/>
            <person name="Sreeshan A."/>
            <person name="Augustine A."/>
        </authorList>
    </citation>
    <scope>NUCLEOTIDE SEQUENCE</scope>
    <source>
        <tissue evidence="2">Leaf</tissue>
    </source>
</reference>
<evidence type="ECO:0000256" key="1">
    <source>
        <dbReference type="SAM" id="SignalP"/>
    </source>
</evidence>
<organism evidence="2">
    <name type="scientific">Rhizophora mucronata</name>
    <name type="common">Asiatic mangrove</name>
    <dbReference type="NCBI Taxonomy" id="61149"/>
    <lineage>
        <taxon>Eukaryota</taxon>
        <taxon>Viridiplantae</taxon>
        <taxon>Streptophyta</taxon>
        <taxon>Embryophyta</taxon>
        <taxon>Tracheophyta</taxon>
        <taxon>Spermatophyta</taxon>
        <taxon>Magnoliopsida</taxon>
        <taxon>eudicotyledons</taxon>
        <taxon>Gunneridae</taxon>
        <taxon>Pentapetalae</taxon>
        <taxon>rosids</taxon>
        <taxon>fabids</taxon>
        <taxon>Malpighiales</taxon>
        <taxon>Rhizophoraceae</taxon>
        <taxon>Rhizophora</taxon>
    </lineage>
</organism>
<protein>
    <recommendedName>
        <fullName evidence="3">Secreted protein</fullName>
    </recommendedName>
</protein>
<accession>A0A2P2NZX7</accession>